<keyword evidence="2" id="KW-1185">Reference proteome</keyword>
<name>A0A8J6U7D1_9FLAO</name>
<evidence type="ECO:0000313" key="2">
    <source>
        <dbReference type="Proteomes" id="UP000621516"/>
    </source>
</evidence>
<organism evidence="1 2">
    <name type="scientific">Aestuariibaculum marinum</name>
    <dbReference type="NCBI Taxonomy" id="2683592"/>
    <lineage>
        <taxon>Bacteria</taxon>
        <taxon>Pseudomonadati</taxon>
        <taxon>Bacteroidota</taxon>
        <taxon>Flavobacteriia</taxon>
        <taxon>Flavobacteriales</taxon>
        <taxon>Flavobacteriaceae</taxon>
    </lineage>
</organism>
<accession>A0A8J6U7D1</accession>
<protein>
    <submittedName>
        <fullName evidence="1">Uncharacterized protein</fullName>
    </submittedName>
</protein>
<comment type="caution">
    <text evidence="1">The sequence shown here is derived from an EMBL/GenBank/DDBJ whole genome shotgun (WGS) entry which is preliminary data.</text>
</comment>
<dbReference type="RefSeq" id="WP_188224486.1">
    <property type="nucleotide sequence ID" value="NZ_JACVXD010000011.1"/>
</dbReference>
<proteinExistence type="predicted"/>
<evidence type="ECO:0000313" key="1">
    <source>
        <dbReference type="EMBL" id="MBD0825194.1"/>
    </source>
</evidence>
<dbReference type="AlphaFoldDB" id="A0A8J6U7D1"/>
<dbReference type="Proteomes" id="UP000621516">
    <property type="component" value="Unassembled WGS sequence"/>
</dbReference>
<reference evidence="1 2" key="1">
    <citation type="journal article" date="2018" name="J. Microbiol.">
        <title>Aestuariibaculum marinum sp. nov., a marine bacterium isolated from seawater in South Korea.</title>
        <authorList>
            <person name="Choi J."/>
            <person name="Lee D."/>
            <person name="Jang J.H."/>
            <person name="Cha S."/>
            <person name="Seo T."/>
        </authorList>
    </citation>
    <scope>NUCLEOTIDE SEQUENCE [LARGE SCALE GENOMIC DNA]</scope>
    <source>
        <strain evidence="1 2">IP7</strain>
    </source>
</reference>
<dbReference type="EMBL" id="JACVXD010000011">
    <property type="protein sequence ID" value="MBD0825194.1"/>
    <property type="molecule type" value="Genomic_DNA"/>
</dbReference>
<sequence length="269" mass="31329">MNRLIYNLGFWTFILTGISTSNAQSKNICISDSLFGNSEKHKVKVGIKSGNKMWNFRFGDYHITKSKTGWLTSTEKSNFLYTKTESKSKYKFSLTLANKTRDTAIVNSLNKTSIKELHSFELFKNFHVGYDEVAKQYEFFTSFITLNNYKDEIWELLIENTYDKNFDSKNISFLKHKQRVIHINPVSSKQCSKDKRWFPALGYEFEENGESLCAMQYFGGGLFGQNKYFVWLKTDLDPKLEFILSAAMTAIMEVRGPDYLEQMLFNDND</sequence>
<gene>
    <name evidence="1" type="ORF">ICJ85_14330</name>
</gene>